<gene>
    <name evidence="2" type="ORF">ATK30_0350</name>
    <name evidence="1" type="ORF">H5411_34620</name>
</gene>
<dbReference type="EMBL" id="JACJHR010000069">
    <property type="protein sequence ID" value="MBB2504263.1"/>
    <property type="molecule type" value="Genomic_DNA"/>
</dbReference>
<evidence type="ECO:0000313" key="4">
    <source>
        <dbReference type="Proteomes" id="UP000550260"/>
    </source>
</evidence>
<evidence type="ECO:0000313" key="3">
    <source>
        <dbReference type="Proteomes" id="UP000233750"/>
    </source>
</evidence>
<evidence type="ECO:0008006" key="5">
    <source>
        <dbReference type="Google" id="ProtNLM"/>
    </source>
</evidence>
<protein>
    <recommendedName>
        <fullName evidence="5">YHS domain-containing protein</fullName>
    </recommendedName>
</protein>
<reference evidence="2 3" key="1">
    <citation type="submission" date="2017-12" db="EMBL/GenBank/DDBJ databases">
        <title>Sequencing the genomes of 1000 Actinobacteria strains.</title>
        <authorList>
            <person name="Klenk H.-P."/>
        </authorList>
    </citation>
    <scope>NUCLEOTIDE SEQUENCE [LARGE SCALE GENOMIC DNA]</scope>
    <source>
        <strain evidence="2 3">DSM 45165</strain>
    </source>
</reference>
<evidence type="ECO:0000313" key="2">
    <source>
        <dbReference type="EMBL" id="PKV99383.1"/>
    </source>
</evidence>
<proteinExistence type="predicted"/>
<dbReference type="OrthoDB" id="5149743at2"/>
<evidence type="ECO:0000313" key="1">
    <source>
        <dbReference type="EMBL" id="MBB2504263.1"/>
    </source>
</evidence>
<reference evidence="1 4" key="2">
    <citation type="submission" date="2020-08" db="EMBL/GenBank/DDBJ databases">
        <title>Amycolatopsis echigonensis JCM 21831.</title>
        <authorList>
            <person name="Tedsree N."/>
            <person name="Kuncharoen N."/>
            <person name="Likhitwitayawuid K."/>
            <person name="Tanasupawat S."/>
        </authorList>
    </citation>
    <scope>NUCLEOTIDE SEQUENCE [LARGE SCALE GENOMIC DNA]</scope>
    <source>
        <strain evidence="1 4">JCM 21831</strain>
    </source>
</reference>
<dbReference type="Proteomes" id="UP000550260">
    <property type="component" value="Unassembled WGS sequence"/>
</dbReference>
<sequence length="66" mass="7127">MAAPEFDGKCAFALSLGPASKAPAGKPEHALEIDGKTYYFSGAVPKFLFRLIPGSRERADRRWTAG</sequence>
<dbReference type="Proteomes" id="UP000233750">
    <property type="component" value="Unassembled WGS sequence"/>
</dbReference>
<keyword evidence="3" id="KW-1185">Reference proteome</keyword>
<comment type="caution">
    <text evidence="2">The sequence shown here is derived from an EMBL/GenBank/DDBJ whole genome shotgun (WGS) entry which is preliminary data.</text>
</comment>
<accession>A0A2N3WZR1</accession>
<dbReference type="EMBL" id="PJMY01000002">
    <property type="protein sequence ID" value="PKV99383.1"/>
    <property type="molecule type" value="Genomic_DNA"/>
</dbReference>
<accession>A0A8E1W4T2</accession>
<name>A0A2N3WZR1_9PSEU</name>
<dbReference type="RefSeq" id="WP_101433973.1">
    <property type="nucleotide sequence ID" value="NZ_JACJHR010000069.1"/>
</dbReference>
<dbReference type="AlphaFoldDB" id="A0A2N3WZR1"/>
<organism evidence="2 3">
    <name type="scientific">Amycolatopsis echigonensis</name>
    <dbReference type="NCBI Taxonomy" id="2576905"/>
    <lineage>
        <taxon>Bacteria</taxon>
        <taxon>Bacillati</taxon>
        <taxon>Actinomycetota</taxon>
        <taxon>Actinomycetes</taxon>
        <taxon>Pseudonocardiales</taxon>
        <taxon>Pseudonocardiaceae</taxon>
        <taxon>Amycolatopsis</taxon>
    </lineage>
</organism>